<dbReference type="GO" id="GO:0004140">
    <property type="term" value="F:dephospho-CoA kinase activity"/>
    <property type="evidence" value="ECO:0007669"/>
    <property type="project" value="InterPro"/>
</dbReference>
<dbReference type="VEuPathDB" id="FungiDB:BD410DRAFT_740265"/>
<dbReference type="GO" id="GO:0015937">
    <property type="term" value="P:coenzyme A biosynthetic process"/>
    <property type="evidence" value="ECO:0007669"/>
    <property type="project" value="InterPro"/>
</dbReference>
<dbReference type="STRING" id="50990.A0A4Y7QJ13"/>
<dbReference type="InterPro" id="IPR027417">
    <property type="entry name" value="P-loop_NTPase"/>
</dbReference>
<keyword evidence="4" id="KW-0472">Membrane</keyword>
<dbReference type="CDD" id="cd02022">
    <property type="entry name" value="DPCK"/>
    <property type="match status" value="1"/>
</dbReference>
<dbReference type="InterPro" id="IPR001977">
    <property type="entry name" value="Depp_CoAkinase"/>
</dbReference>
<name>A0A4Y7QJ13_9AGAM</name>
<dbReference type="Pfam" id="PF01121">
    <property type="entry name" value="CoaE"/>
    <property type="match status" value="1"/>
</dbReference>
<organism evidence="5 6">
    <name type="scientific">Rickenella mellea</name>
    <dbReference type="NCBI Taxonomy" id="50990"/>
    <lineage>
        <taxon>Eukaryota</taxon>
        <taxon>Fungi</taxon>
        <taxon>Dikarya</taxon>
        <taxon>Basidiomycota</taxon>
        <taxon>Agaricomycotina</taxon>
        <taxon>Agaricomycetes</taxon>
        <taxon>Hymenochaetales</taxon>
        <taxon>Rickenellaceae</taxon>
        <taxon>Rickenella</taxon>
    </lineage>
</organism>
<dbReference type="Gene3D" id="3.40.50.300">
    <property type="entry name" value="P-loop containing nucleotide triphosphate hydrolases"/>
    <property type="match status" value="1"/>
</dbReference>
<dbReference type="SUPFAM" id="SSF52540">
    <property type="entry name" value="P-loop containing nucleoside triphosphate hydrolases"/>
    <property type="match status" value="1"/>
</dbReference>
<comment type="similarity">
    <text evidence="1">Belongs to the CoaE family.</text>
</comment>
<evidence type="ECO:0000256" key="1">
    <source>
        <dbReference type="ARBA" id="ARBA00009018"/>
    </source>
</evidence>
<dbReference type="NCBIfam" id="TIGR00152">
    <property type="entry name" value="dephospho-CoA kinase"/>
    <property type="match status" value="1"/>
</dbReference>
<dbReference type="HAMAP" id="MF_00376">
    <property type="entry name" value="Dephospho_CoA_kinase"/>
    <property type="match status" value="1"/>
</dbReference>
<reference evidence="5 6" key="1">
    <citation type="submission" date="2018-06" db="EMBL/GenBank/DDBJ databases">
        <title>A transcriptomic atlas of mushroom development highlights an independent origin of complex multicellularity.</title>
        <authorList>
            <consortium name="DOE Joint Genome Institute"/>
            <person name="Krizsan K."/>
            <person name="Almasi E."/>
            <person name="Merenyi Z."/>
            <person name="Sahu N."/>
            <person name="Viragh M."/>
            <person name="Koszo T."/>
            <person name="Mondo S."/>
            <person name="Kiss B."/>
            <person name="Balint B."/>
            <person name="Kues U."/>
            <person name="Barry K."/>
            <person name="Hegedus J.C."/>
            <person name="Henrissat B."/>
            <person name="Johnson J."/>
            <person name="Lipzen A."/>
            <person name="Ohm R."/>
            <person name="Nagy I."/>
            <person name="Pangilinan J."/>
            <person name="Yan J."/>
            <person name="Xiong Y."/>
            <person name="Grigoriev I.V."/>
            <person name="Hibbett D.S."/>
            <person name="Nagy L.G."/>
        </authorList>
    </citation>
    <scope>NUCLEOTIDE SEQUENCE [LARGE SCALE GENOMIC DNA]</scope>
    <source>
        <strain evidence="5 6">SZMC22713</strain>
    </source>
</reference>
<dbReference type="EMBL" id="ML170159">
    <property type="protein sequence ID" value="TDL27336.1"/>
    <property type="molecule type" value="Genomic_DNA"/>
</dbReference>
<dbReference type="GO" id="GO:0005524">
    <property type="term" value="F:ATP binding"/>
    <property type="evidence" value="ECO:0007669"/>
    <property type="project" value="UniProtKB-KW"/>
</dbReference>
<dbReference type="PANTHER" id="PTHR10695">
    <property type="entry name" value="DEPHOSPHO-COA KINASE-RELATED"/>
    <property type="match status" value="1"/>
</dbReference>
<dbReference type="PROSITE" id="PS51219">
    <property type="entry name" value="DPCK"/>
    <property type="match status" value="1"/>
</dbReference>
<evidence type="ECO:0000313" key="6">
    <source>
        <dbReference type="Proteomes" id="UP000294933"/>
    </source>
</evidence>
<dbReference type="Proteomes" id="UP000294933">
    <property type="component" value="Unassembled WGS sequence"/>
</dbReference>
<sequence length="233" mass="26040">MLVVGLTGGIATGKSTVSALVKARGIPVIDADVLARQVVLPGMRAHSKIVSFFGPSILLSDGTIDRAKLGTEVFNDEKKRRTLNSIVHPAVRRAMLWNVLICWLRGEKLCFVDIPLLVEVGLWKWVGKVVVVYCSPALQLQRLTARDKSNVDAAMSRIDAQLPITEKVKYADYVIDNSGSLHQLEDQIDVVVQRLYKGVKWTWFISWVVPPIGILLALRTLAQRYRKRINTNL</sequence>
<keyword evidence="6" id="KW-1185">Reference proteome</keyword>
<protein>
    <submittedName>
        <fullName evidence="5">CoaE-domain-containing protein</fullName>
    </submittedName>
</protein>
<dbReference type="OrthoDB" id="247245at2759"/>
<keyword evidence="4" id="KW-0812">Transmembrane</keyword>
<keyword evidence="3" id="KW-0067">ATP-binding</keyword>
<evidence type="ECO:0000256" key="4">
    <source>
        <dbReference type="SAM" id="Phobius"/>
    </source>
</evidence>
<dbReference type="AlphaFoldDB" id="A0A4Y7QJ13"/>
<proteinExistence type="inferred from homology"/>
<gene>
    <name evidence="5" type="ORF">BD410DRAFT_740265</name>
</gene>
<dbReference type="FunFam" id="3.40.50.300:FF:000485">
    <property type="entry name" value="Dephospho-CoA kinase CAB5"/>
    <property type="match status" value="1"/>
</dbReference>
<dbReference type="GO" id="GO:0005737">
    <property type="term" value="C:cytoplasm"/>
    <property type="evidence" value="ECO:0007669"/>
    <property type="project" value="UniProtKB-ARBA"/>
</dbReference>
<evidence type="ECO:0000313" key="5">
    <source>
        <dbReference type="EMBL" id="TDL27336.1"/>
    </source>
</evidence>
<accession>A0A4Y7QJ13</accession>
<evidence type="ECO:0000256" key="3">
    <source>
        <dbReference type="ARBA" id="ARBA00022840"/>
    </source>
</evidence>
<evidence type="ECO:0000256" key="2">
    <source>
        <dbReference type="ARBA" id="ARBA00022741"/>
    </source>
</evidence>
<feature type="transmembrane region" description="Helical" evidence="4">
    <location>
        <begin position="201"/>
        <end position="218"/>
    </location>
</feature>
<dbReference type="PANTHER" id="PTHR10695:SF46">
    <property type="entry name" value="BIFUNCTIONAL COENZYME A SYNTHASE-RELATED"/>
    <property type="match status" value="1"/>
</dbReference>
<keyword evidence="4" id="KW-1133">Transmembrane helix</keyword>
<keyword evidence="2" id="KW-0547">Nucleotide-binding</keyword>